<dbReference type="AlphaFoldDB" id="D5ADA3"/>
<dbReference type="Pfam" id="PF00628">
    <property type="entry name" value="PHD"/>
    <property type="match status" value="1"/>
</dbReference>
<organism evidence="8">
    <name type="scientific">Picea sitchensis</name>
    <name type="common">Sitka spruce</name>
    <name type="synonym">Pinus sitchensis</name>
    <dbReference type="NCBI Taxonomy" id="3332"/>
    <lineage>
        <taxon>Eukaryota</taxon>
        <taxon>Viridiplantae</taxon>
        <taxon>Streptophyta</taxon>
        <taxon>Embryophyta</taxon>
        <taxon>Tracheophyta</taxon>
        <taxon>Spermatophyta</taxon>
        <taxon>Pinopsida</taxon>
        <taxon>Pinidae</taxon>
        <taxon>Conifers I</taxon>
        <taxon>Pinales</taxon>
        <taxon>Pinaceae</taxon>
        <taxon>Picea</taxon>
    </lineage>
</organism>
<evidence type="ECO:0000313" key="8">
    <source>
        <dbReference type="EMBL" id="ADE77522.1"/>
    </source>
</evidence>
<dbReference type="PROSITE" id="PS50016">
    <property type="entry name" value="ZF_PHD_2"/>
    <property type="match status" value="1"/>
</dbReference>
<dbReference type="SMART" id="SM00439">
    <property type="entry name" value="BAH"/>
    <property type="match status" value="1"/>
</dbReference>
<dbReference type="GO" id="GO:0003682">
    <property type="term" value="F:chromatin binding"/>
    <property type="evidence" value="ECO:0007669"/>
    <property type="project" value="InterPro"/>
</dbReference>
<dbReference type="Pfam" id="PF01426">
    <property type="entry name" value="BAH"/>
    <property type="match status" value="1"/>
</dbReference>
<dbReference type="GO" id="GO:0008270">
    <property type="term" value="F:zinc ion binding"/>
    <property type="evidence" value="ECO:0007669"/>
    <property type="project" value="UniProtKB-KW"/>
</dbReference>
<dbReference type="PROSITE" id="PS51038">
    <property type="entry name" value="BAH"/>
    <property type="match status" value="1"/>
</dbReference>
<dbReference type="InterPro" id="IPR011011">
    <property type="entry name" value="Znf_FYVE_PHD"/>
</dbReference>
<dbReference type="SMART" id="SM00249">
    <property type="entry name" value="PHD"/>
    <property type="match status" value="1"/>
</dbReference>
<reference evidence="8" key="1">
    <citation type="submission" date="2010-04" db="EMBL/GenBank/DDBJ databases">
        <authorList>
            <person name="Reid K.E."/>
            <person name="Liao N."/>
            <person name="Chan S."/>
            <person name="Docking R."/>
            <person name="Taylor G."/>
            <person name="Moore R."/>
            <person name="Mayo M."/>
            <person name="Munro S."/>
            <person name="King J."/>
            <person name="Yanchuk A."/>
            <person name="Holt R."/>
            <person name="Jones S."/>
            <person name="Marra M."/>
            <person name="Ritland C.E."/>
            <person name="Ritland K."/>
            <person name="Bohlmann J."/>
        </authorList>
    </citation>
    <scope>NUCLEOTIDE SEQUENCE</scope>
    <source>
        <tissue evidence="8">Bud</tissue>
    </source>
</reference>
<name>D5ADA3_PICSI</name>
<dbReference type="InterPro" id="IPR019786">
    <property type="entry name" value="Zinc_finger_PHD-type_CS"/>
</dbReference>
<dbReference type="Gene3D" id="2.30.30.490">
    <property type="match status" value="1"/>
</dbReference>
<evidence type="ECO:0000259" key="7">
    <source>
        <dbReference type="PROSITE" id="PS51038"/>
    </source>
</evidence>
<proteinExistence type="evidence at transcript level"/>
<dbReference type="InterPro" id="IPR043151">
    <property type="entry name" value="BAH_sf"/>
</dbReference>
<dbReference type="InterPro" id="IPR013083">
    <property type="entry name" value="Znf_RING/FYVE/PHD"/>
</dbReference>
<dbReference type="Gene3D" id="3.30.40.10">
    <property type="entry name" value="Zinc/RING finger domain, C3HC4 (zinc finger)"/>
    <property type="match status" value="1"/>
</dbReference>
<feature type="domain" description="BAH" evidence="7">
    <location>
        <begin position="21"/>
        <end position="136"/>
    </location>
</feature>
<dbReference type="EMBL" id="BT124258">
    <property type="protein sequence ID" value="ADE77522.1"/>
    <property type="molecule type" value="mRNA"/>
</dbReference>
<keyword evidence="3" id="KW-0862">Zinc</keyword>
<dbReference type="SUPFAM" id="SSF57903">
    <property type="entry name" value="FYVE/PHD zinc finger"/>
    <property type="match status" value="1"/>
</dbReference>
<keyword evidence="1" id="KW-0479">Metal-binding</keyword>
<feature type="domain" description="PHD-type" evidence="6">
    <location>
        <begin position="138"/>
        <end position="189"/>
    </location>
</feature>
<evidence type="ECO:0000256" key="3">
    <source>
        <dbReference type="ARBA" id="ARBA00022833"/>
    </source>
</evidence>
<dbReference type="InterPro" id="IPR019787">
    <property type="entry name" value="Znf_PHD-finger"/>
</dbReference>
<dbReference type="PANTHER" id="PTHR46364">
    <property type="entry name" value="OS08G0421900 PROTEIN"/>
    <property type="match status" value="1"/>
</dbReference>
<protein>
    <recommendedName>
        <fullName evidence="9">BAH domain-containing protein</fullName>
    </recommendedName>
</protein>
<evidence type="ECO:0000256" key="4">
    <source>
        <dbReference type="PROSITE-ProRule" id="PRU00146"/>
    </source>
</evidence>
<accession>D5ADA3</accession>
<feature type="compositionally biased region" description="Basic residues" evidence="5">
    <location>
        <begin position="205"/>
        <end position="214"/>
    </location>
</feature>
<evidence type="ECO:0000256" key="5">
    <source>
        <dbReference type="SAM" id="MobiDB-lite"/>
    </source>
</evidence>
<dbReference type="InterPro" id="IPR001965">
    <property type="entry name" value="Znf_PHD"/>
</dbReference>
<sequence length="214" mass="24609">MAKSGTAKEPLQCCTIRSNGKVVKVGDSVLMRAQDPDEPPYVAQVEKFERGARNNVKVRVRWYYRPEDSKAGRRQFHGAKELFLSDHYDTQSVNTIEDTCVVHSFKNYSNLESVASEDYFCRFEYTPITGYFNPDRVPVYCTCEMPYNPDDLMVQCEACKEWFHPECIGISIAEAKEMKDFLCSACKDKYKNNPGTSVNDSVPPKKPKTKRRKR</sequence>
<feature type="region of interest" description="Disordered" evidence="5">
    <location>
        <begin position="190"/>
        <end position="214"/>
    </location>
</feature>
<evidence type="ECO:0008006" key="9">
    <source>
        <dbReference type="Google" id="ProtNLM"/>
    </source>
</evidence>
<evidence type="ECO:0000259" key="6">
    <source>
        <dbReference type="PROSITE" id="PS50016"/>
    </source>
</evidence>
<dbReference type="InterPro" id="IPR001025">
    <property type="entry name" value="BAH_dom"/>
</dbReference>
<dbReference type="OMA" id="GWCHLKC"/>
<keyword evidence="2 4" id="KW-0863">Zinc-finger</keyword>
<evidence type="ECO:0000256" key="2">
    <source>
        <dbReference type="ARBA" id="ARBA00022771"/>
    </source>
</evidence>
<dbReference type="PROSITE" id="PS01359">
    <property type="entry name" value="ZF_PHD_1"/>
    <property type="match status" value="1"/>
</dbReference>
<evidence type="ECO:0000256" key="1">
    <source>
        <dbReference type="ARBA" id="ARBA00022723"/>
    </source>
</evidence>